<keyword evidence="3" id="KW-1185">Reference proteome</keyword>
<feature type="region of interest" description="Disordered" evidence="1">
    <location>
        <begin position="102"/>
        <end position="125"/>
    </location>
</feature>
<proteinExistence type="predicted"/>
<accession>A0ABU6XW01</accession>
<dbReference type="EMBL" id="JASCZI010213038">
    <property type="protein sequence ID" value="MED6200733.1"/>
    <property type="molecule type" value="Genomic_DNA"/>
</dbReference>
<sequence>MSLKTPDEAKDLIELVAQNQYMYASPSERFVKSGVLEVETVDAILAQNKAMAQQLSAMNKKLEKLEVSAIGAQSPPFHTCGICGGPHESNICSMIQDVHTSADWGGNQSSNNRPYQSPFQRQQQY</sequence>
<evidence type="ECO:0000256" key="1">
    <source>
        <dbReference type="SAM" id="MobiDB-lite"/>
    </source>
</evidence>
<name>A0ABU6XW01_9FABA</name>
<reference evidence="2 3" key="1">
    <citation type="journal article" date="2023" name="Plants (Basel)">
        <title>Bridging the Gap: Combining Genomics and Transcriptomics Approaches to Understand Stylosanthes scabra, an Orphan Legume from the Brazilian Caatinga.</title>
        <authorList>
            <person name="Ferreira-Neto J.R.C."/>
            <person name="da Silva M.D."/>
            <person name="Binneck E."/>
            <person name="de Melo N.F."/>
            <person name="da Silva R.H."/>
            <person name="de Melo A.L.T.M."/>
            <person name="Pandolfi V."/>
            <person name="Bustamante F.O."/>
            <person name="Brasileiro-Vidal A.C."/>
            <person name="Benko-Iseppon A.M."/>
        </authorList>
    </citation>
    <scope>NUCLEOTIDE SEQUENCE [LARGE SCALE GENOMIC DNA]</scope>
    <source>
        <tissue evidence="2">Leaves</tissue>
    </source>
</reference>
<dbReference type="Proteomes" id="UP001341840">
    <property type="component" value="Unassembled WGS sequence"/>
</dbReference>
<evidence type="ECO:0000313" key="2">
    <source>
        <dbReference type="EMBL" id="MED6200733.1"/>
    </source>
</evidence>
<evidence type="ECO:0000313" key="3">
    <source>
        <dbReference type="Proteomes" id="UP001341840"/>
    </source>
</evidence>
<comment type="caution">
    <text evidence="2">The sequence shown here is derived from an EMBL/GenBank/DDBJ whole genome shotgun (WGS) entry which is preliminary data.</text>
</comment>
<organism evidence="2 3">
    <name type="scientific">Stylosanthes scabra</name>
    <dbReference type="NCBI Taxonomy" id="79078"/>
    <lineage>
        <taxon>Eukaryota</taxon>
        <taxon>Viridiplantae</taxon>
        <taxon>Streptophyta</taxon>
        <taxon>Embryophyta</taxon>
        <taxon>Tracheophyta</taxon>
        <taxon>Spermatophyta</taxon>
        <taxon>Magnoliopsida</taxon>
        <taxon>eudicotyledons</taxon>
        <taxon>Gunneridae</taxon>
        <taxon>Pentapetalae</taxon>
        <taxon>rosids</taxon>
        <taxon>fabids</taxon>
        <taxon>Fabales</taxon>
        <taxon>Fabaceae</taxon>
        <taxon>Papilionoideae</taxon>
        <taxon>50 kb inversion clade</taxon>
        <taxon>dalbergioids sensu lato</taxon>
        <taxon>Dalbergieae</taxon>
        <taxon>Pterocarpus clade</taxon>
        <taxon>Stylosanthes</taxon>
    </lineage>
</organism>
<gene>
    <name evidence="2" type="ORF">PIB30_088215</name>
</gene>
<feature type="compositionally biased region" description="Polar residues" evidence="1">
    <location>
        <begin position="106"/>
        <end position="125"/>
    </location>
</feature>
<protein>
    <submittedName>
        <fullName evidence="2">Uncharacterized protein</fullName>
    </submittedName>
</protein>